<dbReference type="PIRSF" id="PIRSF002741">
    <property type="entry name" value="MppA"/>
    <property type="match status" value="1"/>
</dbReference>
<dbReference type="Pfam" id="PF00496">
    <property type="entry name" value="SBP_bac_5"/>
    <property type="match status" value="1"/>
</dbReference>
<comment type="similarity">
    <text evidence="1">Belongs to the bacterial solute-binding protein 5 family.</text>
</comment>
<keyword evidence="7" id="KW-1185">Reference proteome</keyword>
<keyword evidence="3 4" id="KW-0732">Signal</keyword>
<evidence type="ECO:0000259" key="5">
    <source>
        <dbReference type="Pfam" id="PF00496"/>
    </source>
</evidence>
<proteinExistence type="inferred from homology"/>
<evidence type="ECO:0000256" key="4">
    <source>
        <dbReference type="SAM" id="SignalP"/>
    </source>
</evidence>
<dbReference type="EMBL" id="RKLY01000008">
    <property type="protein sequence ID" value="TGD23997.1"/>
    <property type="molecule type" value="Genomic_DNA"/>
</dbReference>
<keyword evidence="2" id="KW-0813">Transport</keyword>
<evidence type="ECO:0000313" key="7">
    <source>
        <dbReference type="Proteomes" id="UP000298021"/>
    </source>
</evidence>
<dbReference type="GO" id="GO:0042597">
    <property type="term" value="C:periplasmic space"/>
    <property type="evidence" value="ECO:0007669"/>
    <property type="project" value="UniProtKB-ARBA"/>
</dbReference>
<accession>A0A4Z0JM00</accession>
<feature type="chain" id="PRO_5039201821" evidence="4">
    <location>
        <begin position="24"/>
        <end position="609"/>
    </location>
</feature>
<reference evidence="6 7" key="1">
    <citation type="submission" date="2018-10" db="EMBL/GenBank/DDBJ databases">
        <title>Lactobacillus sp. R7 and Lactobacillus sp. R19 isolated from fermented mustard green product of Taiwan.</title>
        <authorList>
            <person name="Lin S.-T."/>
        </authorList>
    </citation>
    <scope>NUCLEOTIDE SEQUENCE [LARGE SCALE GENOMIC DNA]</scope>
    <source>
        <strain evidence="6 7">BCRC 81127</strain>
    </source>
</reference>
<evidence type="ECO:0000313" key="6">
    <source>
        <dbReference type="EMBL" id="TGD23997.1"/>
    </source>
</evidence>
<sequence>MVKTKNKVVLSAAVTFLAAVTLAGCSSNNSSSDNSSSGSTAQIKLKTSFKNSAKTDKNATKNGTLKLAEVANSPFQGISDPILASNAADSHVFSPGGSNNLFNVDKNYKIIDGGLANQKLDRKAKTATITIRSNAKWSNGDPVTAKDVEYAYEVLGNKESTSSQYSSDFENIKGMAEYHAGTSDTISGIEMPDGEKGKKVVIHFDHMSPSMKFSGNSFIWGTVEPYEYIKDVPISKLASSEQIRKNPIFTGPYKLDKIVTGESTSWVPNKFYYGKKAQIGHITINVVSSNNIVKALQSKKYDSVVPSASGEVGGTTYKKLKNLKGYTKVGQPALSYSYFAFNLGHYDTKTGKNVADPNKKMANKKLRQAMMYALNIDQIAKKFGNGVAWRGNTLIPPVFQKYYDKSAKGYPLNIKKANKLLDEAGYKKRNGSKWRSDPKGKKLVIYFGGMSGSSILEATYQDYLQQWHKVGLNVKLYGGKPMEMNSFYDTLQKPSQNKIDLWDAAWSLSSEPSQSQLYGETAPFNMGHFVTKKNTELINKMNDSSAWNDETRTKTFKEWQAYMNDQAAVVPEEFNYVWQPVNNRVKGFDFSPANNELYSDLTLTSSKLK</sequence>
<dbReference type="Proteomes" id="UP000298021">
    <property type="component" value="Unassembled WGS sequence"/>
</dbReference>
<dbReference type="AlphaFoldDB" id="A0A4Z0JM00"/>
<feature type="signal peptide" evidence="4">
    <location>
        <begin position="1"/>
        <end position="23"/>
    </location>
</feature>
<dbReference type="GO" id="GO:0015833">
    <property type="term" value="P:peptide transport"/>
    <property type="evidence" value="ECO:0007669"/>
    <property type="project" value="TreeGrafter"/>
</dbReference>
<dbReference type="CDD" id="cd08510">
    <property type="entry name" value="PBP2_Lactococcal_OppA_like"/>
    <property type="match status" value="1"/>
</dbReference>
<comment type="caution">
    <text evidence="6">The sequence shown here is derived from an EMBL/GenBank/DDBJ whole genome shotgun (WGS) entry which is preliminary data.</text>
</comment>
<dbReference type="PANTHER" id="PTHR30290:SF9">
    <property type="entry name" value="OLIGOPEPTIDE-BINDING PROTEIN APPA"/>
    <property type="match status" value="1"/>
</dbReference>
<dbReference type="Gene3D" id="3.10.105.10">
    <property type="entry name" value="Dipeptide-binding Protein, Domain 3"/>
    <property type="match status" value="1"/>
</dbReference>
<feature type="domain" description="Solute-binding protein family 5" evidence="5">
    <location>
        <begin position="114"/>
        <end position="519"/>
    </location>
</feature>
<dbReference type="PANTHER" id="PTHR30290">
    <property type="entry name" value="PERIPLASMIC BINDING COMPONENT OF ABC TRANSPORTER"/>
    <property type="match status" value="1"/>
</dbReference>
<protein>
    <submittedName>
        <fullName evidence="6">Oligopeptide ABC transporter substrate-binding protein</fullName>
    </submittedName>
</protein>
<dbReference type="RefSeq" id="WP_135371992.1">
    <property type="nucleotide sequence ID" value="NZ_RKLY01000008.1"/>
</dbReference>
<dbReference type="GO" id="GO:0043190">
    <property type="term" value="C:ATP-binding cassette (ABC) transporter complex"/>
    <property type="evidence" value="ECO:0007669"/>
    <property type="project" value="InterPro"/>
</dbReference>
<dbReference type="OrthoDB" id="9796817at2"/>
<name>A0A4Z0JM00_9LACO</name>
<gene>
    <name evidence="6" type="ORF">EGT49_04700</name>
</gene>
<dbReference type="InterPro" id="IPR039424">
    <property type="entry name" value="SBP_5"/>
</dbReference>
<dbReference type="PROSITE" id="PS51257">
    <property type="entry name" value="PROKAR_LIPOPROTEIN"/>
    <property type="match status" value="1"/>
</dbReference>
<evidence type="ECO:0000256" key="3">
    <source>
        <dbReference type="ARBA" id="ARBA00022729"/>
    </source>
</evidence>
<dbReference type="GO" id="GO:1904680">
    <property type="term" value="F:peptide transmembrane transporter activity"/>
    <property type="evidence" value="ECO:0007669"/>
    <property type="project" value="TreeGrafter"/>
</dbReference>
<evidence type="ECO:0000256" key="1">
    <source>
        <dbReference type="ARBA" id="ARBA00005695"/>
    </source>
</evidence>
<dbReference type="InterPro" id="IPR000914">
    <property type="entry name" value="SBP_5_dom"/>
</dbReference>
<dbReference type="Gene3D" id="3.40.190.10">
    <property type="entry name" value="Periplasmic binding protein-like II"/>
    <property type="match status" value="1"/>
</dbReference>
<evidence type="ECO:0000256" key="2">
    <source>
        <dbReference type="ARBA" id="ARBA00022448"/>
    </source>
</evidence>
<dbReference type="InterPro" id="IPR030678">
    <property type="entry name" value="Peptide/Ni-bd"/>
</dbReference>
<dbReference type="SUPFAM" id="SSF53850">
    <property type="entry name" value="Periplasmic binding protein-like II"/>
    <property type="match status" value="1"/>
</dbReference>
<organism evidence="6 7">
    <name type="scientific">Companilactobacillus suantsaicola</name>
    <dbReference type="NCBI Taxonomy" id="2487723"/>
    <lineage>
        <taxon>Bacteria</taxon>
        <taxon>Bacillati</taxon>
        <taxon>Bacillota</taxon>
        <taxon>Bacilli</taxon>
        <taxon>Lactobacillales</taxon>
        <taxon>Lactobacillaceae</taxon>
        <taxon>Companilactobacillus</taxon>
    </lineage>
</organism>